<sequence length="852" mass="96392">MPDHLAKQHTPTSPIYEFSFDFNKHKGRADAKVALRMDMTSVKGYWDSLIDSPSIQKRDVEPRYFSHLYRDWKKGLRNGDRFIHDSSYSPITVRSNLSTPVFWQAAENCPIGGNMYGEGIAAYIQGNVDAKMSYAVTVIATGDRGTSRVDVKEATGWIGVTGETDLTFGVGGMGRLDIGMAGKGNPARSQKYYDIFNTHRIGAGSFWGFMALTPFISRQTWLSTSRMKESPSTVFGHPAILNGRLGTRVKTDLGRFPASLPEPLLPKEIEHYTKQNKATEVQVHGDNYVYGDGGEKGSTIEIGHDLGFGLIMDFEVYPQVQGQQPVLQPQESSLLVTSETFSRWDIPPAENHRTCPQSSASSLLKQDVVGKDLLSWRNNNGSATFYHDVYRPFHEPCHYSPKTKRTSFELPSPGNESSSILTKNLNKRGLNNPKDAFGSARLRPLDIFGTVIAYLFTSRSVHNEMPGNISCDGRRCDYCYGAIGTDPCCGCVCMQCKWGPRGDIEPCEECYEEGDWSEAPWPGSLVKRDRTSGNDVAEHEGDGGVYDHKNDLHSRAPYINSAWKHVKVCKDLYHIPDPTTVSAIFKYPQFPKDVNKVWDGAMGGIYDPISSYWGNSSAECADWSIGRNDTRDKTHHPTRGFIPSAYQNQYIMTVDGTKFPWFNPSRPWQPYSLFGTLWTELGNVFHKDRLAILQERLNRKKENVFALAKSYKPSIYPYMTHDQQWATVKEIGPTFSYMNNDTIWGMWCDSYKGVYDRLDKFDQWYTVHKSPNDPDVTLAEEWGKYNRVVLDSAVRIYRVGWDWTFQNRRTNNAAQRFSPEEAQWQAIRARNPPASVFHLKKSCPNLPPTTIV</sequence>
<dbReference type="GeneID" id="59300237"/>
<name>A0A8H5S542_9HYPO</name>
<proteinExistence type="predicted"/>
<evidence type="ECO:0000313" key="1">
    <source>
        <dbReference type="EMBL" id="KAF5647005.1"/>
    </source>
</evidence>
<evidence type="ECO:0000313" key="2">
    <source>
        <dbReference type="Proteomes" id="UP000530670"/>
    </source>
</evidence>
<protein>
    <submittedName>
        <fullName evidence="1">Uncharacterized protein</fullName>
    </submittedName>
</protein>
<keyword evidence="2" id="KW-1185">Reference proteome</keyword>
<organism evidence="1 2">
    <name type="scientific">Fusarium tjaetaba</name>
    <dbReference type="NCBI Taxonomy" id="1567544"/>
    <lineage>
        <taxon>Eukaryota</taxon>
        <taxon>Fungi</taxon>
        <taxon>Dikarya</taxon>
        <taxon>Ascomycota</taxon>
        <taxon>Pezizomycotina</taxon>
        <taxon>Sordariomycetes</taxon>
        <taxon>Hypocreomycetidae</taxon>
        <taxon>Hypocreales</taxon>
        <taxon>Nectriaceae</taxon>
        <taxon>Fusarium</taxon>
        <taxon>Fusarium fujikuroi species complex</taxon>
    </lineage>
</organism>
<reference evidence="1 2" key="1">
    <citation type="submission" date="2020-05" db="EMBL/GenBank/DDBJ databases">
        <title>Identification and distribution of gene clusters putatively required for synthesis of sphingolipid metabolism inhibitors in phylogenetically diverse species of the filamentous fungus Fusarium.</title>
        <authorList>
            <person name="Kim H.-S."/>
            <person name="Busman M."/>
            <person name="Brown D.W."/>
            <person name="Divon H."/>
            <person name="Uhlig S."/>
            <person name="Proctor R.H."/>
        </authorList>
    </citation>
    <scope>NUCLEOTIDE SEQUENCE [LARGE SCALE GENOMIC DNA]</scope>
    <source>
        <strain evidence="1 2">NRRL 66243</strain>
    </source>
</reference>
<accession>A0A8H5S542</accession>
<dbReference type="EMBL" id="JAAQRI010000033">
    <property type="protein sequence ID" value="KAF5647005.1"/>
    <property type="molecule type" value="Genomic_DNA"/>
</dbReference>
<dbReference type="Proteomes" id="UP000530670">
    <property type="component" value="Unassembled WGS sequence"/>
</dbReference>
<dbReference type="OrthoDB" id="73875at2759"/>
<dbReference type="AlphaFoldDB" id="A0A8H5S542"/>
<comment type="caution">
    <text evidence="1">The sequence shown here is derived from an EMBL/GenBank/DDBJ whole genome shotgun (WGS) entry which is preliminary data.</text>
</comment>
<gene>
    <name evidence="1" type="ORF">FTJAE_1836</name>
</gene>
<dbReference type="RefSeq" id="XP_037211045.1">
    <property type="nucleotide sequence ID" value="XM_037347967.1"/>
</dbReference>